<keyword evidence="2" id="KW-1185">Reference proteome</keyword>
<proteinExistence type="predicted"/>
<evidence type="ECO:0000313" key="2">
    <source>
        <dbReference type="Proteomes" id="UP000290092"/>
    </source>
</evidence>
<protein>
    <submittedName>
        <fullName evidence="1">Uncharacterized protein</fullName>
    </submittedName>
</protein>
<dbReference type="KEGG" id="amyt:AMYT_0757"/>
<name>A0AAX2AGD5_9BACT</name>
<dbReference type="AlphaFoldDB" id="A0AAX2AGD5"/>
<accession>A0AAX2AGD5</accession>
<evidence type="ECO:0000313" key="1">
    <source>
        <dbReference type="EMBL" id="RXK16074.1"/>
    </source>
</evidence>
<dbReference type="RefSeq" id="WP_114841225.1">
    <property type="nucleotide sequence ID" value="NZ_CP031219.1"/>
</dbReference>
<dbReference type="EMBL" id="NXID01000016">
    <property type="protein sequence ID" value="RXK16074.1"/>
    <property type="molecule type" value="Genomic_DNA"/>
</dbReference>
<gene>
    <name evidence="1" type="ORF">CP985_05730</name>
</gene>
<organism evidence="1 2">
    <name type="scientific">Malaciobacter mytili LMG 24559</name>
    <dbReference type="NCBI Taxonomy" id="1032238"/>
    <lineage>
        <taxon>Bacteria</taxon>
        <taxon>Pseudomonadati</taxon>
        <taxon>Campylobacterota</taxon>
        <taxon>Epsilonproteobacteria</taxon>
        <taxon>Campylobacterales</taxon>
        <taxon>Arcobacteraceae</taxon>
        <taxon>Malaciobacter</taxon>
    </lineage>
</organism>
<dbReference type="Proteomes" id="UP000290092">
    <property type="component" value="Unassembled WGS sequence"/>
</dbReference>
<reference evidence="1 2" key="1">
    <citation type="submission" date="2017-09" db="EMBL/GenBank/DDBJ databases">
        <title>Genomics of the genus Arcobacter.</title>
        <authorList>
            <person name="Perez-Cataluna A."/>
            <person name="Figueras M.J."/>
            <person name="Salas-Masso N."/>
        </authorList>
    </citation>
    <scope>NUCLEOTIDE SEQUENCE [LARGE SCALE GENOMIC DNA]</scope>
    <source>
        <strain evidence="1 2">CECT 7386</strain>
    </source>
</reference>
<sequence length="71" mass="7929">MNDTKVYTSEDGSIAIQSEGQEINVSYEASKDILIRLCSLHGWKIKTDCNFRYGYLGIANSNLEDGLIPTK</sequence>
<comment type="caution">
    <text evidence="1">The sequence shown here is derived from an EMBL/GenBank/DDBJ whole genome shotgun (WGS) entry which is preliminary data.</text>
</comment>